<keyword evidence="6 8" id="KW-1133">Transmembrane helix</keyword>
<dbReference type="InterPro" id="IPR018076">
    <property type="entry name" value="T2SS_GspF_dom"/>
</dbReference>
<evidence type="ECO:0000256" key="8">
    <source>
        <dbReference type="SAM" id="Phobius"/>
    </source>
</evidence>
<keyword evidence="4" id="KW-0997">Cell inner membrane</keyword>
<dbReference type="Pfam" id="PF00482">
    <property type="entry name" value="T2SSF"/>
    <property type="match status" value="2"/>
</dbReference>
<proteinExistence type="inferred from homology"/>
<evidence type="ECO:0000256" key="1">
    <source>
        <dbReference type="ARBA" id="ARBA00004429"/>
    </source>
</evidence>
<dbReference type="PANTHER" id="PTHR30012:SF0">
    <property type="entry name" value="TYPE II SECRETION SYSTEM PROTEIN F-RELATED"/>
    <property type="match status" value="1"/>
</dbReference>
<evidence type="ECO:0000313" key="11">
    <source>
        <dbReference type="Proteomes" id="UP000320496"/>
    </source>
</evidence>
<keyword evidence="3" id="KW-1003">Cell membrane</keyword>
<evidence type="ECO:0000256" key="6">
    <source>
        <dbReference type="ARBA" id="ARBA00022989"/>
    </source>
</evidence>
<evidence type="ECO:0000256" key="4">
    <source>
        <dbReference type="ARBA" id="ARBA00022519"/>
    </source>
</evidence>
<evidence type="ECO:0000259" key="9">
    <source>
        <dbReference type="Pfam" id="PF00482"/>
    </source>
</evidence>
<keyword evidence="5 8" id="KW-0812">Transmembrane</keyword>
<name>A0A517Z9F3_9PLAN</name>
<dbReference type="KEGG" id="mri:Mal4_34470"/>
<evidence type="ECO:0000256" key="7">
    <source>
        <dbReference type="ARBA" id="ARBA00023136"/>
    </source>
</evidence>
<feature type="transmembrane region" description="Helical" evidence="8">
    <location>
        <begin position="140"/>
        <end position="164"/>
    </location>
</feature>
<organism evidence="10 11">
    <name type="scientific">Maioricimonas rarisocia</name>
    <dbReference type="NCBI Taxonomy" id="2528026"/>
    <lineage>
        <taxon>Bacteria</taxon>
        <taxon>Pseudomonadati</taxon>
        <taxon>Planctomycetota</taxon>
        <taxon>Planctomycetia</taxon>
        <taxon>Planctomycetales</taxon>
        <taxon>Planctomycetaceae</taxon>
        <taxon>Maioricimonas</taxon>
    </lineage>
</organism>
<protein>
    <submittedName>
        <fullName evidence="10">Type II secretion system protein F</fullName>
    </submittedName>
</protein>
<feature type="transmembrane region" description="Helical" evidence="8">
    <location>
        <begin position="176"/>
        <end position="204"/>
    </location>
</feature>
<evidence type="ECO:0000256" key="2">
    <source>
        <dbReference type="ARBA" id="ARBA00005745"/>
    </source>
</evidence>
<feature type="transmembrane region" description="Helical" evidence="8">
    <location>
        <begin position="339"/>
        <end position="363"/>
    </location>
</feature>
<dbReference type="EMBL" id="CP036275">
    <property type="protein sequence ID" value="QDU39112.1"/>
    <property type="molecule type" value="Genomic_DNA"/>
</dbReference>
<feature type="domain" description="Type II secretion system protein GspF" evidence="9">
    <location>
        <begin position="41"/>
        <end position="161"/>
    </location>
</feature>
<evidence type="ECO:0000256" key="5">
    <source>
        <dbReference type="ARBA" id="ARBA00022692"/>
    </source>
</evidence>
<dbReference type="AlphaFoldDB" id="A0A517Z9F3"/>
<keyword evidence="11" id="KW-1185">Reference proteome</keyword>
<dbReference type="InterPro" id="IPR003004">
    <property type="entry name" value="GspF/PilC"/>
</dbReference>
<dbReference type="InterPro" id="IPR042094">
    <property type="entry name" value="T2SS_GspF_sf"/>
</dbReference>
<evidence type="ECO:0000256" key="3">
    <source>
        <dbReference type="ARBA" id="ARBA00022475"/>
    </source>
</evidence>
<comment type="similarity">
    <text evidence="2">Belongs to the GSP F family.</text>
</comment>
<gene>
    <name evidence="10" type="primary">epsF_4</name>
    <name evidence="10" type="ORF">Mal4_34470</name>
</gene>
<feature type="domain" description="Type II secretion system protein GspF" evidence="9">
    <location>
        <begin position="248"/>
        <end position="360"/>
    </location>
</feature>
<reference evidence="10 11" key="1">
    <citation type="submission" date="2019-02" db="EMBL/GenBank/DDBJ databases">
        <title>Deep-cultivation of Planctomycetes and their phenomic and genomic characterization uncovers novel biology.</title>
        <authorList>
            <person name="Wiegand S."/>
            <person name="Jogler M."/>
            <person name="Boedeker C."/>
            <person name="Pinto D."/>
            <person name="Vollmers J."/>
            <person name="Rivas-Marin E."/>
            <person name="Kohn T."/>
            <person name="Peeters S.H."/>
            <person name="Heuer A."/>
            <person name="Rast P."/>
            <person name="Oberbeckmann S."/>
            <person name="Bunk B."/>
            <person name="Jeske O."/>
            <person name="Meyerdierks A."/>
            <person name="Storesund J.E."/>
            <person name="Kallscheuer N."/>
            <person name="Luecker S."/>
            <person name="Lage O.M."/>
            <person name="Pohl T."/>
            <person name="Merkel B.J."/>
            <person name="Hornburger P."/>
            <person name="Mueller R.-W."/>
            <person name="Bruemmer F."/>
            <person name="Labrenz M."/>
            <person name="Spormann A.M."/>
            <person name="Op den Camp H."/>
            <person name="Overmann J."/>
            <person name="Amann R."/>
            <person name="Jetten M.S.M."/>
            <person name="Mascher T."/>
            <person name="Medema M.H."/>
            <person name="Devos D.P."/>
            <person name="Kaster A.-K."/>
            <person name="Ovreas L."/>
            <person name="Rohde M."/>
            <person name="Galperin M.Y."/>
            <person name="Jogler C."/>
        </authorList>
    </citation>
    <scope>NUCLEOTIDE SEQUENCE [LARGE SCALE GENOMIC DNA]</scope>
    <source>
        <strain evidence="10 11">Mal4</strain>
    </source>
</reference>
<accession>A0A517Z9F3</accession>
<keyword evidence="7 8" id="KW-0472">Membrane</keyword>
<evidence type="ECO:0000313" key="10">
    <source>
        <dbReference type="EMBL" id="QDU39112.1"/>
    </source>
</evidence>
<comment type="subcellular location">
    <subcellularLocation>
        <location evidence="1">Cell inner membrane</location>
        <topology evidence="1">Multi-pass membrane protein</topology>
    </subcellularLocation>
</comment>
<dbReference type="GO" id="GO:0005886">
    <property type="term" value="C:plasma membrane"/>
    <property type="evidence" value="ECO:0007669"/>
    <property type="project" value="UniProtKB-SubCell"/>
</dbReference>
<dbReference type="Proteomes" id="UP000320496">
    <property type="component" value="Chromosome"/>
</dbReference>
<dbReference type="RefSeq" id="WP_231746556.1">
    <property type="nucleotide sequence ID" value="NZ_CP036275.1"/>
</dbReference>
<dbReference type="PANTHER" id="PTHR30012">
    <property type="entry name" value="GENERAL SECRETION PATHWAY PROTEIN"/>
    <property type="match status" value="1"/>
</dbReference>
<dbReference type="Gene3D" id="1.20.81.30">
    <property type="entry name" value="Type II secretion system (T2SS), domain F"/>
    <property type="match status" value="2"/>
</dbReference>
<dbReference type="FunFam" id="1.20.81.30:FF:000001">
    <property type="entry name" value="Type II secretion system protein F"/>
    <property type="match status" value="1"/>
</dbReference>
<sequence length="371" mass="40697">MCRWSGVAGHLLDLPVETIDLEAGDTMFGRRISLKQLAVVCRSLGTSLHAGVPILKAFDLAAGKTADPRLRAALSDIVLQLRKGEDVETAMRGHDRYFPDLMIDMISVAERTGALPEVLRSLSDHYENNLRLRKDFIGQITIPVVQLVMAILVIAGLIYILGWIADSRGGEPLDVLGWGLLGASGAMTWLSGWVIAAVGLFFGYRLAVASLEGRAVVHRFLMAIPVVGQCMRDFGIARFSWAFHLTQEAGMPIDESIEASLKATANGAFIAATPQMVGEIEEGETLTDTFAHSRLFTNEFIEMVHVGENTGTVPEALHRLSPQFEEQARRSLRALSATVGWLVWLLVAGFIVFAIFSIVLWYVNMLNSFMP</sequence>